<dbReference type="AlphaFoldDB" id="A0A9D1D0W0"/>
<feature type="domain" description="Peptidase C39-like" evidence="1">
    <location>
        <begin position="48"/>
        <end position="182"/>
    </location>
</feature>
<reference evidence="2" key="2">
    <citation type="journal article" date="2021" name="PeerJ">
        <title>Extensive microbial diversity within the chicken gut microbiome revealed by metagenomics and culture.</title>
        <authorList>
            <person name="Gilroy R."/>
            <person name="Ravi A."/>
            <person name="Getino M."/>
            <person name="Pursley I."/>
            <person name="Horton D.L."/>
            <person name="Alikhan N.F."/>
            <person name="Baker D."/>
            <person name="Gharbi K."/>
            <person name="Hall N."/>
            <person name="Watson M."/>
            <person name="Adriaenssens E.M."/>
            <person name="Foster-Nyarko E."/>
            <person name="Jarju S."/>
            <person name="Secka A."/>
            <person name="Antonio M."/>
            <person name="Oren A."/>
            <person name="Chaudhuri R.R."/>
            <person name="La Ragione R."/>
            <person name="Hildebrand F."/>
            <person name="Pallen M.J."/>
        </authorList>
    </citation>
    <scope>NUCLEOTIDE SEQUENCE</scope>
    <source>
        <strain evidence="2">ChiSjej3B21-11622</strain>
    </source>
</reference>
<accession>A0A9D1D0W0</accession>
<dbReference type="Proteomes" id="UP000886886">
    <property type="component" value="Unassembled WGS sequence"/>
</dbReference>
<proteinExistence type="predicted"/>
<dbReference type="InterPro" id="IPR039564">
    <property type="entry name" value="Peptidase_C39-like"/>
</dbReference>
<gene>
    <name evidence="2" type="ORF">IAB26_10115</name>
</gene>
<dbReference type="EMBL" id="DVFT01000148">
    <property type="protein sequence ID" value="HIQ96906.1"/>
    <property type="molecule type" value="Genomic_DNA"/>
</dbReference>
<name>A0A9D1D0W0_9FIRM</name>
<reference evidence="2" key="1">
    <citation type="submission" date="2020-10" db="EMBL/GenBank/DDBJ databases">
        <authorList>
            <person name="Gilroy R."/>
        </authorList>
    </citation>
    <scope>NUCLEOTIDE SEQUENCE</scope>
    <source>
        <strain evidence="2">ChiSjej3B21-11622</strain>
    </source>
</reference>
<evidence type="ECO:0000259" key="1">
    <source>
        <dbReference type="Pfam" id="PF13529"/>
    </source>
</evidence>
<evidence type="ECO:0000313" key="3">
    <source>
        <dbReference type="Proteomes" id="UP000886886"/>
    </source>
</evidence>
<dbReference type="Pfam" id="PF13529">
    <property type="entry name" value="Peptidase_C39_2"/>
    <property type="match status" value="1"/>
</dbReference>
<protein>
    <submittedName>
        <fullName evidence="2">C39 family peptidase</fullName>
    </submittedName>
</protein>
<evidence type="ECO:0000313" key="2">
    <source>
        <dbReference type="EMBL" id="HIQ96906.1"/>
    </source>
</evidence>
<sequence>MLIAQGYPEDLVELMERNPETKQFVLDYPQHTDGGGSIDITGDVTLGEIPLFLQWDERWGYKIYGSSFLAVTGCGPTCLSMVYCGLTGNTDWNPYQVACMAEESGYYVDGVGTAWSLMEDGARKLGITPYSLTVDAEEIRNYLELGMPVIASMGPGDFTSSGHFIVLKGIGDDGKVQVADPNSRKNSEKTWEMDRLVGQMSGAWAYGV</sequence>
<dbReference type="Gene3D" id="3.90.70.10">
    <property type="entry name" value="Cysteine proteinases"/>
    <property type="match status" value="1"/>
</dbReference>
<organism evidence="2 3">
    <name type="scientific">Candidatus Limivivens merdigallinarum</name>
    <dbReference type="NCBI Taxonomy" id="2840859"/>
    <lineage>
        <taxon>Bacteria</taxon>
        <taxon>Bacillati</taxon>
        <taxon>Bacillota</taxon>
        <taxon>Clostridia</taxon>
        <taxon>Lachnospirales</taxon>
        <taxon>Lachnospiraceae</taxon>
        <taxon>Lachnospiraceae incertae sedis</taxon>
        <taxon>Candidatus Limivivens</taxon>
    </lineage>
</organism>
<comment type="caution">
    <text evidence="2">The sequence shown here is derived from an EMBL/GenBank/DDBJ whole genome shotgun (WGS) entry which is preliminary data.</text>
</comment>